<organism evidence="2 3">
    <name type="scientific">Comamonas aquatica DA1877</name>
    <dbReference type="NCBI Taxonomy" id="1457173"/>
    <lineage>
        <taxon>Bacteria</taxon>
        <taxon>Pseudomonadati</taxon>
        <taxon>Pseudomonadota</taxon>
        <taxon>Betaproteobacteria</taxon>
        <taxon>Burkholderiales</taxon>
        <taxon>Comamonadaceae</taxon>
        <taxon>Comamonas</taxon>
    </lineage>
</organism>
<sequence length="66" mass="7093">MWQEWIVGVVVALAAVSLLWRYLPRRWRQQAGHWVPALAPVASKSAGCGGCSGCEGECCAPAVKKP</sequence>
<evidence type="ECO:0000313" key="2">
    <source>
        <dbReference type="EMBL" id="EXU79734.1"/>
    </source>
</evidence>
<feature type="transmembrane region" description="Helical" evidence="1">
    <location>
        <begin position="6"/>
        <end position="23"/>
    </location>
</feature>
<name>A0A014MNR8_9BURK</name>
<dbReference type="STRING" id="225991.MA05_13745"/>
<reference evidence="2 3" key="1">
    <citation type="submission" date="2014-01" db="EMBL/GenBank/DDBJ databases">
        <title>Interspecies Systems Biology Uncovers Metabolites Affecting C. elegans Gene Expression and Life History Traits.</title>
        <authorList>
            <person name="Watson E."/>
            <person name="Macneil L.T."/>
            <person name="Ritter A.D."/>
            <person name="Yilmaz L.S."/>
            <person name="Rosebrock A.P."/>
            <person name="Caudy A.A."/>
            <person name="Walhout A.J."/>
        </authorList>
    </citation>
    <scope>NUCLEOTIDE SEQUENCE [LARGE SCALE GENOMIC DNA]</scope>
    <source>
        <strain evidence="2 3">DA1877</strain>
    </source>
</reference>
<comment type="caution">
    <text evidence="2">The sequence shown here is derived from an EMBL/GenBank/DDBJ whole genome shotgun (WGS) entry which is preliminary data.</text>
</comment>
<evidence type="ECO:0008006" key="4">
    <source>
        <dbReference type="Google" id="ProtNLM"/>
    </source>
</evidence>
<accession>A0A014MNR8</accession>
<keyword evidence="1" id="KW-0472">Membrane</keyword>
<dbReference type="Proteomes" id="UP000020766">
    <property type="component" value="Unassembled WGS sequence"/>
</dbReference>
<dbReference type="PATRIC" id="fig|1457173.3.peg.2378"/>
<protein>
    <recommendedName>
        <fullName evidence="4">FeoB-associated Cys-rich membrane protein</fullName>
    </recommendedName>
</protein>
<keyword evidence="1" id="KW-1133">Transmembrane helix</keyword>
<dbReference type="EMBL" id="JBOK01000013">
    <property type="protein sequence ID" value="EXU79734.1"/>
    <property type="molecule type" value="Genomic_DNA"/>
</dbReference>
<evidence type="ECO:0000256" key="1">
    <source>
        <dbReference type="SAM" id="Phobius"/>
    </source>
</evidence>
<evidence type="ECO:0000313" key="3">
    <source>
        <dbReference type="Proteomes" id="UP000020766"/>
    </source>
</evidence>
<keyword evidence="3" id="KW-1185">Reference proteome</keyword>
<keyword evidence="1" id="KW-0812">Transmembrane</keyword>
<gene>
    <name evidence="2" type="ORF">AX13_03550</name>
</gene>
<dbReference type="RefSeq" id="WP_043384466.1">
    <property type="nucleotide sequence ID" value="NZ_JBOK01000013.1"/>
</dbReference>
<dbReference type="AlphaFoldDB" id="A0A014MNR8"/>
<proteinExistence type="predicted"/>